<dbReference type="GO" id="GO:0042555">
    <property type="term" value="C:MCM complex"/>
    <property type="evidence" value="ECO:0007669"/>
    <property type="project" value="TreeGrafter"/>
</dbReference>
<sequence>MEQQTLSIAKAGIICQLNARTSILAAANPVDSQWNQNKTIVDNIQLPHTLLSRFDLIFLLVDSQNELYDRRLANHLVSLYYRETNNEGCELLDLALLRDYIGYARSYVNPLLNEASSRCLIDKYLQMRKAGSGFGQVSAYPRQLESLIRLAEAHAKIRLSSVVSVQDVEDAYRQVDFLYREALKQSAVDPSTGRVDINILAAGISATTRQIIDQLAEAIRGELSQRQGILISLKKLMQQLRQNDLSFTKELFDEAVNNLIKNEVLVRTGDKIRYVAAT</sequence>
<dbReference type="EMBL" id="UZAG01016894">
    <property type="protein sequence ID" value="VDO31581.1"/>
    <property type="molecule type" value="Genomic_DNA"/>
</dbReference>
<dbReference type="InterPro" id="IPR036388">
    <property type="entry name" value="WH-like_DNA-bd_sf"/>
</dbReference>
<dbReference type="Gene3D" id="3.40.50.300">
    <property type="entry name" value="P-loop containing nucleotide triphosphate hydrolases"/>
    <property type="match status" value="1"/>
</dbReference>
<evidence type="ECO:0000256" key="6">
    <source>
        <dbReference type="RuleBase" id="RU004070"/>
    </source>
</evidence>
<dbReference type="GO" id="GO:0006271">
    <property type="term" value="P:DNA strand elongation involved in DNA replication"/>
    <property type="evidence" value="ECO:0007669"/>
    <property type="project" value="TreeGrafter"/>
</dbReference>
<evidence type="ECO:0000256" key="4">
    <source>
        <dbReference type="ARBA" id="ARBA00022840"/>
    </source>
</evidence>
<name>A0A0R3QUA9_9BILA</name>
<dbReference type="SUPFAM" id="SSF52540">
    <property type="entry name" value="P-loop containing nucleoside triphosphate hydrolases"/>
    <property type="match status" value="1"/>
</dbReference>
<dbReference type="Pfam" id="PF17855">
    <property type="entry name" value="MCM_lid"/>
    <property type="match status" value="1"/>
</dbReference>
<dbReference type="GO" id="GO:0000727">
    <property type="term" value="P:double-strand break repair via break-induced replication"/>
    <property type="evidence" value="ECO:0007669"/>
    <property type="project" value="TreeGrafter"/>
</dbReference>
<dbReference type="InterPro" id="IPR031327">
    <property type="entry name" value="MCM"/>
</dbReference>
<reference evidence="8 9" key="2">
    <citation type="submission" date="2018-11" db="EMBL/GenBank/DDBJ databases">
        <authorList>
            <consortium name="Pathogen Informatics"/>
        </authorList>
    </citation>
    <scope>NUCLEOTIDE SEQUENCE [LARGE SCALE GENOMIC DNA]</scope>
</reference>
<comment type="similarity">
    <text evidence="1 6">Belongs to the MCM family.</text>
</comment>
<dbReference type="SMART" id="SM00350">
    <property type="entry name" value="MCM"/>
    <property type="match status" value="1"/>
</dbReference>
<evidence type="ECO:0000256" key="2">
    <source>
        <dbReference type="ARBA" id="ARBA00022705"/>
    </source>
</evidence>
<reference evidence="10" key="1">
    <citation type="submission" date="2017-02" db="UniProtKB">
        <authorList>
            <consortium name="WormBaseParasite"/>
        </authorList>
    </citation>
    <scope>IDENTIFICATION</scope>
</reference>
<protein>
    <submittedName>
        <fullName evidence="10">MCM domain-containing protein</fullName>
    </submittedName>
</protein>
<accession>A0A0R3QUA9</accession>
<keyword evidence="5 6" id="KW-0238">DNA-binding</keyword>
<dbReference type="Pfam" id="PF00493">
    <property type="entry name" value="MCM"/>
    <property type="match status" value="1"/>
</dbReference>
<dbReference type="PANTHER" id="PTHR11630">
    <property type="entry name" value="DNA REPLICATION LICENSING FACTOR MCM FAMILY MEMBER"/>
    <property type="match status" value="1"/>
</dbReference>
<dbReference type="PANTHER" id="PTHR11630:SF66">
    <property type="entry name" value="DNA REPLICATION LICENSING FACTOR MCM4"/>
    <property type="match status" value="1"/>
</dbReference>
<evidence type="ECO:0000256" key="3">
    <source>
        <dbReference type="ARBA" id="ARBA00022741"/>
    </source>
</evidence>
<dbReference type="WBParaSite" id="BTMF_0001131101-mRNA-1">
    <property type="protein sequence ID" value="BTMF_0001131101-mRNA-1"/>
    <property type="gene ID" value="BTMF_0001131101"/>
</dbReference>
<dbReference type="InterPro" id="IPR001208">
    <property type="entry name" value="MCM_dom"/>
</dbReference>
<dbReference type="InterPro" id="IPR027417">
    <property type="entry name" value="P-loop_NTPase"/>
</dbReference>
<dbReference type="GO" id="GO:0003697">
    <property type="term" value="F:single-stranded DNA binding"/>
    <property type="evidence" value="ECO:0007669"/>
    <property type="project" value="TreeGrafter"/>
</dbReference>
<dbReference type="PRINTS" id="PR01657">
    <property type="entry name" value="MCMFAMILY"/>
</dbReference>
<dbReference type="Proteomes" id="UP000280834">
    <property type="component" value="Unassembled WGS sequence"/>
</dbReference>
<keyword evidence="4 6" id="KW-0067">ATP-binding</keyword>
<evidence type="ECO:0000313" key="10">
    <source>
        <dbReference type="WBParaSite" id="BTMF_0001131101-mRNA-1"/>
    </source>
</evidence>
<dbReference type="STRING" id="42155.A0A0R3QUA9"/>
<keyword evidence="9" id="KW-1185">Reference proteome</keyword>
<dbReference type="GO" id="GO:0017116">
    <property type="term" value="F:single-stranded DNA helicase activity"/>
    <property type="evidence" value="ECO:0007669"/>
    <property type="project" value="TreeGrafter"/>
</dbReference>
<feature type="domain" description="MCM C-terminal AAA(+) ATPase" evidence="7">
    <location>
        <begin position="1"/>
        <end position="76"/>
    </location>
</feature>
<evidence type="ECO:0000313" key="8">
    <source>
        <dbReference type="EMBL" id="VDO31581.1"/>
    </source>
</evidence>
<evidence type="ECO:0000256" key="1">
    <source>
        <dbReference type="ARBA" id="ARBA00008010"/>
    </source>
</evidence>
<evidence type="ECO:0000259" key="7">
    <source>
        <dbReference type="PROSITE" id="PS50051"/>
    </source>
</evidence>
<dbReference type="Gene3D" id="1.10.10.10">
    <property type="entry name" value="Winged helix-like DNA-binding domain superfamily/Winged helix DNA-binding domain"/>
    <property type="match status" value="1"/>
</dbReference>
<dbReference type="InterPro" id="IPR041562">
    <property type="entry name" value="MCM_lid"/>
</dbReference>
<gene>
    <name evidence="8" type="ORF">BTMF_LOCUS9345</name>
</gene>
<dbReference type="GO" id="GO:0005634">
    <property type="term" value="C:nucleus"/>
    <property type="evidence" value="ECO:0007669"/>
    <property type="project" value="TreeGrafter"/>
</dbReference>
<dbReference type="GO" id="GO:1902975">
    <property type="term" value="P:mitotic DNA replication initiation"/>
    <property type="evidence" value="ECO:0007669"/>
    <property type="project" value="TreeGrafter"/>
</dbReference>
<evidence type="ECO:0000256" key="5">
    <source>
        <dbReference type="ARBA" id="ARBA00023125"/>
    </source>
</evidence>
<dbReference type="AlphaFoldDB" id="A0A0R3QUA9"/>
<organism evidence="10">
    <name type="scientific">Brugia timori</name>
    <dbReference type="NCBI Taxonomy" id="42155"/>
    <lineage>
        <taxon>Eukaryota</taxon>
        <taxon>Metazoa</taxon>
        <taxon>Ecdysozoa</taxon>
        <taxon>Nematoda</taxon>
        <taxon>Chromadorea</taxon>
        <taxon>Rhabditida</taxon>
        <taxon>Spirurina</taxon>
        <taxon>Spiruromorpha</taxon>
        <taxon>Filarioidea</taxon>
        <taxon>Onchocercidae</taxon>
        <taxon>Brugia</taxon>
    </lineage>
</organism>
<dbReference type="PROSITE" id="PS50051">
    <property type="entry name" value="MCM_2"/>
    <property type="match status" value="1"/>
</dbReference>
<proteinExistence type="inferred from homology"/>
<keyword evidence="3 6" id="KW-0547">Nucleotide-binding</keyword>
<dbReference type="GO" id="GO:0005524">
    <property type="term" value="F:ATP binding"/>
    <property type="evidence" value="ECO:0007669"/>
    <property type="project" value="UniProtKB-KW"/>
</dbReference>
<keyword evidence="2" id="KW-0235">DNA replication</keyword>
<evidence type="ECO:0000313" key="9">
    <source>
        <dbReference type="Proteomes" id="UP000280834"/>
    </source>
</evidence>